<dbReference type="InterPro" id="IPR043502">
    <property type="entry name" value="DNA/RNA_pol_sf"/>
</dbReference>
<keyword evidence="4" id="KW-1185">Reference proteome</keyword>
<dbReference type="AlphaFoldDB" id="A0A8K9WN76"/>
<organism evidence="3 4">
    <name type="scientific">Oncorhynchus mykiss</name>
    <name type="common">Rainbow trout</name>
    <name type="synonym">Salmo gairdneri</name>
    <dbReference type="NCBI Taxonomy" id="8022"/>
    <lineage>
        <taxon>Eukaryota</taxon>
        <taxon>Metazoa</taxon>
        <taxon>Chordata</taxon>
        <taxon>Craniata</taxon>
        <taxon>Vertebrata</taxon>
        <taxon>Euteleostomi</taxon>
        <taxon>Actinopterygii</taxon>
        <taxon>Neopterygii</taxon>
        <taxon>Teleostei</taxon>
        <taxon>Protacanthopterygii</taxon>
        <taxon>Salmoniformes</taxon>
        <taxon>Salmonidae</taxon>
        <taxon>Salmoninae</taxon>
        <taxon>Oncorhynchus</taxon>
    </lineage>
</organism>
<dbReference type="PROSITE" id="PS50878">
    <property type="entry name" value="RT_POL"/>
    <property type="match status" value="1"/>
</dbReference>
<dbReference type="PANTHER" id="PTHR47510:SF3">
    <property type="entry name" value="ENDO_EXONUCLEASE_PHOSPHATASE DOMAIN-CONTAINING PROTEIN"/>
    <property type="match status" value="1"/>
</dbReference>
<feature type="signal peptide" evidence="1">
    <location>
        <begin position="1"/>
        <end position="26"/>
    </location>
</feature>
<dbReference type="GO" id="GO:0003824">
    <property type="term" value="F:catalytic activity"/>
    <property type="evidence" value="ECO:0007669"/>
    <property type="project" value="InterPro"/>
</dbReference>
<evidence type="ECO:0000313" key="3">
    <source>
        <dbReference type="Ensembl" id="ENSOMYP00000112298.1"/>
    </source>
</evidence>
<dbReference type="InterPro" id="IPR036691">
    <property type="entry name" value="Endo/exonu/phosph_ase_sf"/>
</dbReference>
<dbReference type="PANTHER" id="PTHR47510">
    <property type="entry name" value="REVERSE TRANSCRIPTASE DOMAIN-CONTAINING PROTEIN"/>
    <property type="match status" value="1"/>
</dbReference>
<name>A0A8K9WN76_ONCMY</name>
<dbReference type="CDD" id="cd01650">
    <property type="entry name" value="RT_nLTR_like"/>
    <property type="match status" value="1"/>
</dbReference>
<dbReference type="Pfam" id="PF03372">
    <property type="entry name" value="Exo_endo_phos"/>
    <property type="match status" value="1"/>
</dbReference>
<protein>
    <recommendedName>
        <fullName evidence="2">Reverse transcriptase domain-containing protein</fullName>
    </recommendedName>
</protein>
<accession>A0A8K9WN76</accession>
<reference evidence="3" key="1">
    <citation type="submission" date="2020-07" db="EMBL/GenBank/DDBJ databases">
        <title>A long reads based de novo assembly of the rainbow trout Arlee double haploid line genome.</title>
        <authorList>
            <person name="Gao G."/>
            <person name="Palti Y."/>
        </authorList>
    </citation>
    <scope>NUCLEOTIDE SEQUENCE [LARGE SCALE GENOMIC DNA]</scope>
</reference>
<dbReference type="Gene3D" id="3.60.10.10">
    <property type="entry name" value="Endonuclease/exonuclease/phosphatase"/>
    <property type="match status" value="1"/>
</dbReference>
<feature type="domain" description="Reverse transcriptase" evidence="2">
    <location>
        <begin position="627"/>
        <end position="898"/>
    </location>
</feature>
<dbReference type="Proteomes" id="UP000694395">
    <property type="component" value="Chromosome 17"/>
</dbReference>
<proteinExistence type="predicted"/>
<dbReference type="InterPro" id="IPR005135">
    <property type="entry name" value="Endo/exonuclease/phosphatase"/>
</dbReference>
<keyword evidence="1" id="KW-0732">Signal</keyword>
<dbReference type="InterPro" id="IPR000477">
    <property type="entry name" value="RT_dom"/>
</dbReference>
<dbReference type="GeneTree" id="ENSGT01030000234565"/>
<reference evidence="3" key="3">
    <citation type="submission" date="2025-09" db="UniProtKB">
        <authorList>
            <consortium name="Ensembl"/>
        </authorList>
    </citation>
    <scope>IDENTIFICATION</scope>
</reference>
<reference evidence="3" key="2">
    <citation type="submission" date="2025-08" db="UniProtKB">
        <authorList>
            <consortium name="Ensembl"/>
        </authorList>
    </citation>
    <scope>IDENTIFICATION</scope>
</reference>
<dbReference type="SUPFAM" id="SSF56672">
    <property type="entry name" value="DNA/RNA polymerases"/>
    <property type="match status" value="1"/>
</dbReference>
<dbReference type="Pfam" id="PF00078">
    <property type="entry name" value="RVT_1"/>
    <property type="match status" value="1"/>
</dbReference>
<dbReference type="SUPFAM" id="SSF56219">
    <property type="entry name" value="DNase I-like"/>
    <property type="match status" value="1"/>
</dbReference>
<sequence>MPLLNVNMSCPLLFWLVFIGLFHCRASSPAHYTLSNLLVPPPTHAMTSPGFNDVSRDNISLFITQYLGLPPLYSHPTLPLSVHYTLMLFYRPQKPPFTLCSRRSRRPILIAFSHTLILLLLCSSGDVEVNPGPAVPSSTPIPQALSFDDFCNRNSLGFMHVNIRSLLPKFVLFTALAHSANPDVLAVSESWLRKTTKNSDILIPNYNIFRQDRTAKGGGVAIYCKDSLQSSVLLSRSVPKQFELLLLKIHLSKNKSLTVAACYRPPSAPSCALDTICELIAPHLSSELVLLGDLNWNMLNTPAILQSKLDALNLTQIINEPTRYLPKALNTGTLIDIILTNFPSKYTSAVFNQDLSDHCLIACIRNGSAVKRPPLITVKRSLKHFSEQAFLIDLAGVSWKDIDLIPSVEDAWIFFKNAFLTILNKHAPFKKFRTRNRYSPWFSPDLTALNQHKNVLWRSALASNSPRDMQLFREARNHYTQAVRKAKASFFKQKFASCNTNSKKFWDTVKSMENKNTSSQLPTALKIGNTVTTDKSTIIENFNKHFSTAGHAFHLATPTPVNSTAPPTATRPSLPHFSFSQIHSADVLKELQNLDPYKSAVLDNLDPFFLKLSAEIVATPITSLFNLSFVSSEIPKDWKAAAVIPLFKGGDTLDPNCYRPISILPCLSKVFESQVNKQITDHFESHHTFSAMQSGFRAGHGCTSATLKVLNDILTAIDKKHYCAAVFIDLAKAFDSVNHHILIGRLNSLGFSNDCLAWFTSYFSDRVQCVKSEGLLSGPLAVSMGVPQGSILGPTLFSVYINEVALAAGESLIHLYADDTILYTSGPSLDTVLTTLQASFNAIQLSFRGLQLLLNTSKTKCMLFNRSLPAPTRLSNITTLDGSDLEYVDNYKYLGVWLDCKLSFQTHIKHLQSKVKSRIGFLFRNKASFTHAAKHTLVKLTILPILDFGDVIYKIASNTLLNKLDAVYHSAIRFVTKAPYTTHHCDLYALVGWPSLHTRRQTHWLHVIYKTLLGKVPPYLSSLVTIASPTCSTRSSRYISLVTPKTNSFFGRLSFQFSAANDWNELQKSLKLETLISLTSFKHQLSEQLTDYCTCICPPII</sequence>
<evidence type="ECO:0000256" key="1">
    <source>
        <dbReference type="SAM" id="SignalP"/>
    </source>
</evidence>
<evidence type="ECO:0000313" key="4">
    <source>
        <dbReference type="Proteomes" id="UP000694395"/>
    </source>
</evidence>
<dbReference type="Ensembl" id="ENSOMYT00000159496.1">
    <property type="protein sequence ID" value="ENSOMYP00000112298.1"/>
    <property type="gene ID" value="ENSOMYG00000048720.1"/>
</dbReference>
<evidence type="ECO:0000259" key="2">
    <source>
        <dbReference type="PROSITE" id="PS50878"/>
    </source>
</evidence>
<feature type="chain" id="PRO_5035480179" description="Reverse transcriptase domain-containing protein" evidence="1">
    <location>
        <begin position="27"/>
        <end position="1101"/>
    </location>
</feature>